<proteinExistence type="predicted"/>
<dbReference type="KEGG" id="bacg:D2962_04195"/>
<evidence type="ECO:0000256" key="1">
    <source>
        <dbReference type="SAM" id="MobiDB-lite"/>
    </source>
</evidence>
<dbReference type="RefSeq" id="WP_120765297.1">
    <property type="nucleotide sequence ID" value="NZ_CP033169.1"/>
</dbReference>
<evidence type="ECO:0000313" key="3">
    <source>
        <dbReference type="Proteomes" id="UP000280960"/>
    </source>
</evidence>
<keyword evidence="3" id="KW-1185">Reference proteome</keyword>
<dbReference type="EMBL" id="CP033169">
    <property type="protein sequence ID" value="AYO29911.1"/>
    <property type="molecule type" value="Genomic_DNA"/>
</dbReference>
<feature type="region of interest" description="Disordered" evidence="1">
    <location>
        <begin position="87"/>
        <end position="116"/>
    </location>
</feature>
<gene>
    <name evidence="2" type="ORF">D2962_04195</name>
</gene>
<sequence length="116" mass="13309">MNIKCPFHRIKKWICRLKNIYRQDDDVEVILPGLVIKLKRKLDIDTPHEVTVVVPRAEIRKKCLNEDCSKFEYELIYSSVTVVHAPRHPLAGPPSSPPEIPPRTNKRSDAGGQRSD</sequence>
<dbReference type="AlphaFoldDB" id="A0A3G2R3J1"/>
<evidence type="ECO:0000313" key="2">
    <source>
        <dbReference type="EMBL" id="AYO29911.1"/>
    </source>
</evidence>
<accession>A0A3G2R3J1</accession>
<dbReference type="Proteomes" id="UP000280960">
    <property type="component" value="Chromosome"/>
</dbReference>
<protein>
    <submittedName>
        <fullName evidence="2">Uncharacterized protein</fullName>
    </submittedName>
</protein>
<reference evidence="2 3" key="1">
    <citation type="submission" date="2018-10" db="EMBL/GenBank/DDBJ databases">
        <authorList>
            <person name="Zhang X."/>
        </authorList>
    </citation>
    <scope>NUCLEOTIDE SEQUENCE [LARGE SCALE GENOMIC DNA]</scope>
    <source>
        <strain evidence="2 3">SK-G1</strain>
    </source>
</reference>
<name>A0A3G2R3J1_9FIRM</name>
<feature type="compositionally biased region" description="Pro residues" evidence="1">
    <location>
        <begin position="91"/>
        <end position="101"/>
    </location>
</feature>
<organism evidence="2 3">
    <name type="scientific">Biomaibacter acetigenes</name>
    <dbReference type="NCBI Taxonomy" id="2316383"/>
    <lineage>
        <taxon>Bacteria</taxon>
        <taxon>Bacillati</taxon>
        <taxon>Bacillota</taxon>
        <taxon>Clostridia</taxon>
        <taxon>Thermosediminibacterales</taxon>
        <taxon>Tepidanaerobacteraceae</taxon>
        <taxon>Biomaibacter</taxon>
    </lineage>
</organism>